<reference evidence="2 3" key="1">
    <citation type="submission" date="2018-06" db="EMBL/GenBank/DDBJ databases">
        <title>Comparative analysis of microorganisms from saline springs in Andes Mountain Range, Colombia.</title>
        <authorList>
            <person name="Rubin E."/>
        </authorList>
    </citation>
    <scope>NUCLEOTIDE SEQUENCE [LARGE SCALE GENOMIC DNA]</scope>
    <source>
        <strain evidence="2 3">USBA-857</strain>
    </source>
</reference>
<keyword evidence="1" id="KW-0812">Transmembrane</keyword>
<evidence type="ECO:0008006" key="4">
    <source>
        <dbReference type="Google" id="ProtNLM"/>
    </source>
</evidence>
<comment type="caution">
    <text evidence="2">The sequence shown here is derived from an EMBL/GenBank/DDBJ whole genome shotgun (WGS) entry which is preliminary data.</text>
</comment>
<sequence length="310" mass="31480">MAGASLLTLIDDIATLLDDVSLMTKVAAKKTAGVLGDDLALNAQQVTGVKADRELPVVWAVAKGSLRNKLILVPAALAISAVIPWLVTPLLMLGGAFLCFEGAEKLLHVLSHDKDEDAAAHAEHVKALADPATDVVAFERNKIKGAVRTDFILSAEIIAITLGSVAGAPFVQQVIVVSGIAVVITAGVYGLVAAIVKIDDLGLYLSQRGGRLIKAAGRGLLAAAPILMKTLSVVGTAAMFIVGGGILVHGLPMLHHGVEALAERAGELPTTGAVLGPLSSIALNAGIGLAAGAVLVAIGKAVAALRGRRA</sequence>
<dbReference type="PANTHER" id="PTHR30503:SF3">
    <property type="entry name" value="INNER MEMBRANE PROTEIN YEDI"/>
    <property type="match status" value="1"/>
</dbReference>
<dbReference type="PANTHER" id="PTHR30503">
    <property type="entry name" value="INNER MEMBRANE PROTEIN YEDI"/>
    <property type="match status" value="1"/>
</dbReference>
<organism evidence="2 3">
    <name type="scientific">Onishia taeanensis</name>
    <dbReference type="NCBI Taxonomy" id="284577"/>
    <lineage>
        <taxon>Bacteria</taxon>
        <taxon>Pseudomonadati</taxon>
        <taxon>Pseudomonadota</taxon>
        <taxon>Gammaproteobacteria</taxon>
        <taxon>Oceanospirillales</taxon>
        <taxon>Halomonadaceae</taxon>
        <taxon>Onishia</taxon>
    </lineage>
</organism>
<dbReference type="OrthoDB" id="9814178at2"/>
<protein>
    <recommendedName>
        <fullName evidence="4">DUF808 domain-containing protein</fullName>
    </recommendedName>
</protein>
<accession>A0A328XMD8</accession>
<name>A0A328XMD8_9GAMM</name>
<evidence type="ECO:0000313" key="3">
    <source>
        <dbReference type="Proteomes" id="UP000249700"/>
    </source>
</evidence>
<proteinExistence type="predicted"/>
<feature type="transmembrane region" description="Helical" evidence="1">
    <location>
        <begin position="281"/>
        <end position="305"/>
    </location>
</feature>
<evidence type="ECO:0000313" key="2">
    <source>
        <dbReference type="EMBL" id="RAR60879.1"/>
    </source>
</evidence>
<dbReference type="AlphaFoldDB" id="A0A328XMD8"/>
<dbReference type="Pfam" id="PF05661">
    <property type="entry name" value="DUF808"/>
    <property type="match status" value="1"/>
</dbReference>
<feature type="transmembrane region" description="Helical" evidence="1">
    <location>
        <begin position="174"/>
        <end position="198"/>
    </location>
</feature>
<dbReference type="GO" id="GO:0005886">
    <property type="term" value="C:plasma membrane"/>
    <property type="evidence" value="ECO:0007669"/>
    <property type="project" value="TreeGrafter"/>
</dbReference>
<dbReference type="Proteomes" id="UP000249700">
    <property type="component" value="Unassembled WGS sequence"/>
</dbReference>
<dbReference type="RefSeq" id="WP_112055061.1">
    <property type="nucleotide sequence ID" value="NZ_QLSX01000006.1"/>
</dbReference>
<keyword evidence="1" id="KW-0472">Membrane</keyword>
<evidence type="ECO:0000256" key="1">
    <source>
        <dbReference type="SAM" id="Phobius"/>
    </source>
</evidence>
<dbReference type="InterPro" id="IPR008526">
    <property type="entry name" value="YedI"/>
</dbReference>
<dbReference type="PIRSF" id="PIRSF016660">
    <property type="entry name" value="YedI"/>
    <property type="match status" value="1"/>
</dbReference>
<keyword evidence="1" id="KW-1133">Transmembrane helix</keyword>
<feature type="transmembrane region" description="Helical" evidence="1">
    <location>
        <begin position="151"/>
        <end position="168"/>
    </location>
</feature>
<feature type="transmembrane region" description="Helical" evidence="1">
    <location>
        <begin position="71"/>
        <end position="100"/>
    </location>
</feature>
<gene>
    <name evidence="2" type="ORF">BCL93_10684</name>
</gene>
<feature type="transmembrane region" description="Helical" evidence="1">
    <location>
        <begin position="219"/>
        <end position="248"/>
    </location>
</feature>
<dbReference type="EMBL" id="QLSX01000006">
    <property type="protein sequence ID" value="RAR60879.1"/>
    <property type="molecule type" value="Genomic_DNA"/>
</dbReference>